<evidence type="ECO:0008006" key="3">
    <source>
        <dbReference type="Google" id="ProtNLM"/>
    </source>
</evidence>
<dbReference type="EMBL" id="BAAAPU010000007">
    <property type="protein sequence ID" value="GAA1982068.1"/>
    <property type="molecule type" value="Genomic_DNA"/>
</dbReference>
<organism evidence="1 2">
    <name type="scientific">Terrabacter lapilli</name>
    <dbReference type="NCBI Taxonomy" id="436231"/>
    <lineage>
        <taxon>Bacteria</taxon>
        <taxon>Bacillati</taxon>
        <taxon>Actinomycetota</taxon>
        <taxon>Actinomycetes</taxon>
        <taxon>Micrococcales</taxon>
        <taxon>Intrasporangiaceae</taxon>
        <taxon>Terrabacter</taxon>
    </lineage>
</organism>
<proteinExistence type="predicted"/>
<dbReference type="InterPro" id="IPR032710">
    <property type="entry name" value="NTF2-like_dom_sf"/>
</dbReference>
<accession>A0ABP5DKU5</accession>
<gene>
    <name evidence="1" type="ORF">GCM10009817_24160</name>
</gene>
<protein>
    <recommendedName>
        <fullName evidence="3">Nuclear transport factor 2 family protein</fullName>
    </recommendedName>
</protein>
<comment type="caution">
    <text evidence="1">The sequence shown here is derived from an EMBL/GenBank/DDBJ whole genome shotgun (WGS) entry which is preliminary data.</text>
</comment>
<evidence type="ECO:0000313" key="1">
    <source>
        <dbReference type="EMBL" id="GAA1982068.1"/>
    </source>
</evidence>
<name>A0ABP5DKU5_9MICO</name>
<sequence>MAARDLAGHRSVAELVRFDSPRTVHLLCCNQGEPIKGREALADFLSMAFGESLEEGTMGRSYVDVSGAVVEYRFPADPVERSSGGTPPAEPDEAQVSEIAGDGGVTQTLHATSLQFLESPVYDGRAWYGGDLRAARPVIDRYLSAWSRRDAAAVGGLYAEDATLLDSLLGVRLKGRSVIASYDAAHGGARLRPSPVPAGGGPAVYAYWSGYQSHLNVFLAYTGDDGNGCPGGAVARLQIERGRIVAERRYHDVASMRRCVNRAQLPDGWWTHAAIPPPVQDQVTGTVTAAGRQVEVHNGTAGAEKLVRWAMARFPAARLGAPRVAFVAFGRDAHPEQCSGGTWGMAVEPGSSARVYLCLRVDRTTTAFQRSVALHELAHAWMWQNLDEEVQRQFVTRVGLPGWDAPAIPWEKRGIEQAADVIAWGLGDDPLRAQELSTRSCAELTAMFRLLTGAAPLQPSCPPLG</sequence>
<dbReference type="SUPFAM" id="SSF54427">
    <property type="entry name" value="NTF2-like"/>
    <property type="match status" value="1"/>
</dbReference>
<reference evidence="2" key="1">
    <citation type="journal article" date="2019" name="Int. J. Syst. Evol. Microbiol.">
        <title>The Global Catalogue of Microorganisms (GCM) 10K type strain sequencing project: providing services to taxonomists for standard genome sequencing and annotation.</title>
        <authorList>
            <consortium name="The Broad Institute Genomics Platform"/>
            <consortium name="The Broad Institute Genome Sequencing Center for Infectious Disease"/>
            <person name="Wu L."/>
            <person name="Ma J."/>
        </authorList>
    </citation>
    <scope>NUCLEOTIDE SEQUENCE [LARGE SCALE GENOMIC DNA]</scope>
    <source>
        <strain evidence="2">JCM 15628</strain>
    </source>
</reference>
<keyword evidence="2" id="KW-1185">Reference proteome</keyword>
<dbReference type="Proteomes" id="UP001500013">
    <property type="component" value="Unassembled WGS sequence"/>
</dbReference>
<dbReference type="Gene3D" id="3.10.450.50">
    <property type="match status" value="1"/>
</dbReference>
<evidence type="ECO:0000313" key="2">
    <source>
        <dbReference type="Proteomes" id="UP001500013"/>
    </source>
</evidence>